<gene>
    <name evidence="11" type="ORF">EB796_003843</name>
</gene>
<evidence type="ECO:0000313" key="12">
    <source>
        <dbReference type="Proteomes" id="UP000593567"/>
    </source>
</evidence>
<evidence type="ECO:0000256" key="5">
    <source>
        <dbReference type="ARBA" id="ARBA00022833"/>
    </source>
</evidence>
<evidence type="ECO:0000256" key="7">
    <source>
        <dbReference type="PROSITE-ProRule" id="PRU00175"/>
    </source>
</evidence>
<dbReference type="PROSITE" id="PS00518">
    <property type="entry name" value="ZF_RING_1"/>
    <property type="match status" value="1"/>
</dbReference>
<dbReference type="Proteomes" id="UP000593567">
    <property type="component" value="Unassembled WGS sequence"/>
</dbReference>
<dbReference type="SMART" id="SM00184">
    <property type="entry name" value="RING"/>
    <property type="match status" value="2"/>
</dbReference>
<dbReference type="InterPro" id="IPR018957">
    <property type="entry name" value="Znf_C3HC4_RING-type"/>
</dbReference>
<evidence type="ECO:0000256" key="1">
    <source>
        <dbReference type="ARBA" id="ARBA00008649"/>
    </source>
</evidence>
<evidence type="ECO:0000256" key="8">
    <source>
        <dbReference type="PROSITE-ProRule" id="PRU00192"/>
    </source>
</evidence>
<reference evidence="11" key="1">
    <citation type="submission" date="2020-06" db="EMBL/GenBank/DDBJ databases">
        <title>Draft genome of Bugula neritina, a colonial animal packing powerful symbionts and potential medicines.</title>
        <authorList>
            <person name="Rayko M."/>
        </authorList>
    </citation>
    <scope>NUCLEOTIDE SEQUENCE [LARGE SCALE GENOMIC DNA]</scope>
    <source>
        <strain evidence="11">Kwan_BN1</strain>
    </source>
</reference>
<feature type="domain" description="RING-type" evidence="10">
    <location>
        <begin position="19"/>
        <end position="60"/>
    </location>
</feature>
<evidence type="ECO:0000256" key="6">
    <source>
        <dbReference type="ARBA" id="ARBA00022843"/>
    </source>
</evidence>
<dbReference type="Pfam" id="PF00097">
    <property type="entry name" value="zf-C3HC4"/>
    <property type="match status" value="1"/>
</dbReference>
<dbReference type="InterPro" id="IPR001452">
    <property type="entry name" value="SH3_domain"/>
</dbReference>
<dbReference type="AlphaFoldDB" id="A0A7J7KKI6"/>
<dbReference type="SUPFAM" id="SSF57850">
    <property type="entry name" value="RING/U-box"/>
    <property type="match status" value="1"/>
</dbReference>
<keyword evidence="3" id="KW-0479">Metal-binding</keyword>
<dbReference type="EMBL" id="VXIV02000505">
    <property type="protein sequence ID" value="KAF6037856.1"/>
    <property type="molecule type" value="Genomic_DNA"/>
</dbReference>
<keyword evidence="12" id="KW-1185">Reference proteome</keyword>
<comment type="caution">
    <text evidence="11">The sequence shown here is derived from an EMBL/GenBank/DDBJ whole genome shotgun (WGS) entry which is preliminary data.</text>
</comment>
<feature type="domain" description="SH3" evidence="9">
    <location>
        <begin position="322"/>
        <end position="383"/>
    </location>
</feature>
<organism evidence="11 12">
    <name type="scientific">Bugula neritina</name>
    <name type="common">Brown bryozoan</name>
    <name type="synonym">Sertularia neritina</name>
    <dbReference type="NCBI Taxonomy" id="10212"/>
    <lineage>
        <taxon>Eukaryota</taxon>
        <taxon>Metazoa</taxon>
        <taxon>Spiralia</taxon>
        <taxon>Lophotrochozoa</taxon>
        <taxon>Bryozoa</taxon>
        <taxon>Gymnolaemata</taxon>
        <taxon>Cheilostomatida</taxon>
        <taxon>Flustrina</taxon>
        <taxon>Buguloidea</taxon>
        <taxon>Bugulidae</taxon>
        <taxon>Bugula</taxon>
    </lineage>
</organism>
<keyword evidence="2 8" id="KW-0728">SH3 domain</keyword>
<dbReference type="InterPro" id="IPR017907">
    <property type="entry name" value="Znf_RING_CS"/>
</dbReference>
<dbReference type="Gene3D" id="3.30.40.10">
    <property type="entry name" value="Zinc/RING finger domain, C3HC4 (zinc finger)"/>
    <property type="match status" value="1"/>
</dbReference>
<sequence>MAGKPSANSLTKLLEDLDCAVCFESCQLLLLPCQHRFCESCIEQLTKKSSSSTVKCPECRRVYRVPPDGFQVCRLSLAVREHIECALKKESVTQTNDVLPPQTLSLTNPEKKLNGDYSSNKTADLSCEQCDKEIDCRCICCKRFLCYRCIIRSVCEDSDDTGKHAPSADLTYIKQEADNVLSTWKYCIYKELECITDAKEKKTKRSIVVATEDVINVETDVIERIQMIEQISKTDIFGETLDPGRQVMPRKSREAHGANGDVENTSLAGLQDKIVERVTKKRKSKKFNSIASPDVEALADVKAFTGGMEDSGIHVTETLTVETEKRGRALYPFVQTEIAENLVPIEENEVFTIICIGNDGWTEIRKDCGTTGLVPTDYIQQTS</sequence>
<comment type="similarity">
    <text evidence="1">Belongs to the SH3RF family.</text>
</comment>
<dbReference type="PROSITE" id="PS50002">
    <property type="entry name" value="SH3"/>
    <property type="match status" value="1"/>
</dbReference>
<dbReference type="InterPro" id="IPR036028">
    <property type="entry name" value="SH3-like_dom_sf"/>
</dbReference>
<evidence type="ECO:0000259" key="10">
    <source>
        <dbReference type="PROSITE" id="PS50089"/>
    </source>
</evidence>
<dbReference type="Gene3D" id="2.30.30.40">
    <property type="entry name" value="SH3 Domains"/>
    <property type="match status" value="1"/>
</dbReference>
<evidence type="ECO:0000259" key="9">
    <source>
        <dbReference type="PROSITE" id="PS50002"/>
    </source>
</evidence>
<evidence type="ECO:0000256" key="2">
    <source>
        <dbReference type="ARBA" id="ARBA00022443"/>
    </source>
</evidence>
<keyword evidence="5" id="KW-0862">Zinc</keyword>
<keyword evidence="4 7" id="KW-0863">Zinc-finger</keyword>
<dbReference type="SMART" id="SM00326">
    <property type="entry name" value="SH3"/>
    <property type="match status" value="1"/>
</dbReference>
<dbReference type="PROSITE" id="PS50089">
    <property type="entry name" value="ZF_RING_2"/>
    <property type="match status" value="1"/>
</dbReference>
<dbReference type="Pfam" id="PF00018">
    <property type="entry name" value="SH3_1"/>
    <property type="match status" value="1"/>
</dbReference>
<dbReference type="InterPro" id="IPR001841">
    <property type="entry name" value="Znf_RING"/>
</dbReference>
<accession>A0A7J7KKI6</accession>
<evidence type="ECO:0000256" key="3">
    <source>
        <dbReference type="ARBA" id="ARBA00022723"/>
    </source>
</evidence>
<protein>
    <submittedName>
        <fullName evidence="11">Uncharacterized protein</fullName>
    </submittedName>
</protein>
<dbReference type="GO" id="GO:0008270">
    <property type="term" value="F:zinc ion binding"/>
    <property type="evidence" value="ECO:0007669"/>
    <property type="project" value="UniProtKB-KW"/>
</dbReference>
<evidence type="ECO:0000256" key="4">
    <source>
        <dbReference type="ARBA" id="ARBA00022771"/>
    </source>
</evidence>
<dbReference type="SUPFAM" id="SSF50044">
    <property type="entry name" value="SH3-domain"/>
    <property type="match status" value="1"/>
</dbReference>
<dbReference type="InterPro" id="IPR013083">
    <property type="entry name" value="Znf_RING/FYVE/PHD"/>
</dbReference>
<keyword evidence="6" id="KW-0832">Ubl conjugation</keyword>
<proteinExistence type="inferred from homology"/>
<name>A0A7J7KKI6_BUGNE</name>
<evidence type="ECO:0000313" key="11">
    <source>
        <dbReference type="EMBL" id="KAF6037856.1"/>
    </source>
</evidence>
<dbReference type="OrthoDB" id="1616686at2759"/>